<keyword evidence="1" id="KW-0472">Membrane</keyword>
<feature type="transmembrane region" description="Helical" evidence="1">
    <location>
        <begin position="6"/>
        <end position="23"/>
    </location>
</feature>
<evidence type="ECO:0000256" key="1">
    <source>
        <dbReference type="SAM" id="Phobius"/>
    </source>
</evidence>
<dbReference type="PATRIC" id="fig|1265822.4.peg.3606"/>
<name>W7DKB8_9LIST</name>
<accession>W7DKB8</accession>
<gene>
    <name evidence="2" type="ORF">MCOL2_17742</name>
</gene>
<organism evidence="2 3">
    <name type="scientific">Listeria fleischmannii FSL S10-1203</name>
    <dbReference type="NCBI Taxonomy" id="1265822"/>
    <lineage>
        <taxon>Bacteria</taxon>
        <taxon>Bacillati</taxon>
        <taxon>Bacillota</taxon>
        <taxon>Bacilli</taxon>
        <taxon>Bacillales</taxon>
        <taxon>Listeriaceae</taxon>
        <taxon>Listeria</taxon>
    </lineage>
</organism>
<dbReference type="AlphaFoldDB" id="W7DKB8"/>
<dbReference type="EMBL" id="AODM01000063">
    <property type="protein sequence ID" value="EUJ47844.1"/>
    <property type="molecule type" value="Genomic_DNA"/>
</dbReference>
<keyword evidence="1" id="KW-0812">Transmembrane</keyword>
<keyword evidence="1" id="KW-1133">Transmembrane helix</keyword>
<comment type="caution">
    <text evidence="2">The sequence shown here is derived from an EMBL/GenBank/DDBJ whole genome shotgun (WGS) entry which is preliminary data.</text>
</comment>
<reference evidence="2 3" key="1">
    <citation type="submission" date="2012-12" db="EMBL/GenBank/DDBJ databases">
        <title>Novel taxa of Listeriaceae from agricultural environments in the United States.</title>
        <authorList>
            <person name="den Bakker H.C."/>
            <person name="Allred A."/>
            <person name="Warchocki S."/>
            <person name="Wright E.M."/>
            <person name="Burrell A."/>
            <person name="Nightingale K.K."/>
            <person name="Kephart D."/>
            <person name="Wiedmann M."/>
        </authorList>
    </citation>
    <scope>NUCLEOTIDE SEQUENCE [LARGE SCALE GENOMIC DNA]</scope>
    <source>
        <strain evidence="2 3">FSL S10-1203</strain>
    </source>
</reference>
<dbReference type="Proteomes" id="UP000019241">
    <property type="component" value="Unassembled WGS sequence"/>
</dbReference>
<proteinExistence type="predicted"/>
<feature type="transmembrane region" description="Helical" evidence="1">
    <location>
        <begin position="66"/>
        <end position="86"/>
    </location>
</feature>
<evidence type="ECO:0000313" key="2">
    <source>
        <dbReference type="EMBL" id="EUJ47844.1"/>
    </source>
</evidence>
<protein>
    <submittedName>
        <fullName evidence="2">Uncharacterized protein</fullName>
    </submittedName>
</protein>
<sequence>MTLMISPLIVAIFAALLAVIALVRKLSFKQEFIPVAKELAKATLNAALMATVVYIEKITITTSSELINLILYVTTGVIIYGLLTLLTDFKYIRPFLPGGSKKREEMF</sequence>
<evidence type="ECO:0000313" key="3">
    <source>
        <dbReference type="Proteomes" id="UP000019241"/>
    </source>
</evidence>